<keyword evidence="4 7" id="KW-0472">Membrane</keyword>
<gene>
    <name evidence="9" type="ORF">BDZ85DRAFT_82823</name>
</gene>
<feature type="region of interest" description="Disordered" evidence="6">
    <location>
        <begin position="358"/>
        <end position="383"/>
    </location>
</feature>
<keyword evidence="10" id="KW-1185">Reference proteome</keyword>
<accession>A0A6A6GGE8</accession>
<evidence type="ECO:0000259" key="8">
    <source>
        <dbReference type="Pfam" id="PF20684"/>
    </source>
</evidence>
<evidence type="ECO:0000256" key="2">
    <source>
        <dbReference type="ARBA" id="ARBA00022692"/>
    </source>
</evidence>
<feature type="transmembrane region" description="Helical" evidence="7">
    <location>
        <begin position="59"/>
        <end position="84"/>
    </location>
</feature>
<organism evidence="9 10">
    <name type="scientific">Elsinoe ampelina</name>
    <dbReference type="NCBI Taxonomy" id="302913"/>
    <lineage>
        <taxon>Eukaryota</taxon>
        <taxon>Fungi</taxon>
        <taxon>Dikarya</taxon>
        <taxon>Ascomycota</taxon>
        <taxon>Pezizomycotina</taxon>
        <taxon>Dothideomycetes</taxon>
        <taxon>Dothideomycetidae</taxon>
        <taxon>Myriangiales</taxon>
        <taxon>Elsinoaceae</taxon>
        <taxon>Elsinoe</taxon>
    </lineage>
</organism>
<reference evidence="10" key="1">
    <citation type="journal article" date="2020" name="Stud. Mycol.">
        <title>101 Dothideomycetes genomes: A test case for predicting lifestyles and emergence of pathogens.</title>
        <authorList>
            <person name="Haridas S."/>
            <person name="Albert R."/>
            <person name="Binder M."/>
            <person name="Bloem J."/>
            <person name="LaButti K."/>
            <person name="Salamov A."/>
            <person name="Andreopoulos B."/>
            <person name="Baker S."/>
            <person name="Barry K."/>
            <person name="Bills G."/>
            <person name="Bluhm B."/>
            <person name="Cannon C."/>
            <person name="Castanera R."/>
            <person name="Culley D."/>
            <person name="Daum C."/>
            <person name="Ezra D."/>
            <person name="Gonzalez J."/>
            <person name="Henrissat B."/>
            <person name="Kuo A."/>
            <person name="Liang C."/>
            <person name="Lipzen A."/>
            <person name="Lutzoni F."/>
            <person name="Magnuson J."/>
            <person name="Mondo S."/>
            <person name="Nolan M."/>
            <person name="Ohm R."/>
            <person name="Pangilinan J."/>
            <person name="Park H.-J."/>
            <person name="Ramirez L."/>
            <person name="Alfaro M."/>
            <person name="Sun H."/>
            <person name="Tritt A."/>
            <person name="Yoshinaga Y."/>
            <person name="Zwiers L.-H."/>
            <person name="Turgeon B."/>
            <person name="Goodwin S."/>
            <person name="Spatafora J."/>
            <person name="Crous P."/>
            <person name="Grigoriev I."/>
        </authorList>
    </citation>
    <scope>NUCLEOTIDE SEQUENCE [LARGE SCALE GENOMIC DNA]</scope>
    <source>
        <strain evidence="10">CECT 20119</strain>
    </source>
</reference>
<feature type="compositionally biased region" description="Polar residues" evidence="6">
    <location>
        <begin position="292"/>
        <end position="309"/>
    </location>
</feature>
<feature type="domain" description="Rhodopsin" evidence="8">
    <location>
        <begin position="43"/>
        <end position="279"/>
    </location>
</feature>
<dbReference type="OrthoDB" id="3934549at2759"/>
<feature type="transmembrane region" description="Helical" evidence="7">
    <location>
        <begin position="139"/>
        <end position="165"/>
    </location>
</feature>
<dbReference type="InterPro" id="IPR052337">
    <property type="entry name" value="SAT4-like"/>
</dbReference>
<comment type="subcellular location">
    <subcellularLocation>
        <location evidence="1">Membrane</location>
        <topology evidence="1">Multi-pass membrane protein</topology>
    </subcellularLocation>
</comment>
<name>A0A6A6GGE8_9PEZI</name>
<feature type="transmembrane region" description="Helical" evidence="7">
    <location>
        <begin position="104"/>
        <end position="127"/>
    </location>
</feature>
<sequence>MAATSPASIAAARAFLDSVVTDTLVIRNLAAVLLAFVVLSVAIRFYVRIKMLGQFGLEDWSMLAAFVFSATQCSIAIAVVTFGIRGAYGDHRARNITMHLSKFSTGMFALALVALKISLGFFFLKIFSHKKMQRYSITALCILSTITGLAYFAFASFTCTALIIAPGSEVNCPIQPVSTGVFYAFSIVSIGSDYTFTLMAVYALWRAKLPLTTKLPACALLVMGTVGGIASTIRFSLLVKPVTRENYLASIFDVGKWTIVEHSIGVIAANLAMTRPLLHACVLRVKGGASTLGGTKDQQQQQPSKNHPTGGSRMGGPRIMGSRHVARSTDHQATENAGEAYLLHDIKREVTVVVDEEKASADSDFGGPYPRAAYHGQIRPRGV</sequence>
<dbReference type="Proteomes" id="UP000799538">
    <property type="component" value="Unassembled WGS sequence"/>
</dbReference>
<evidence type="ECO:0000256" key="5">
    <source>
        <dbReference type="ARBA" id="ARBA00038359"/>
    </source>
</evidence>
<keyword evidence="2 7" id="KW-0812">Transmembrane</keyword>
<dbReference type="AlphaFoldDB" id="A0A6A6GGE8"/>
<protein>
    <recommendedName>
        <fullName evidence="8">Rhodopsin domain-containing protein</fullName>
    </recommendedName>
</protein>
<feature type="transmembrane region" description="Helical" evidence="7">
    <location>
        <begin position="180"/>
        <end position="205"/>
    </location>
</feature>
<evidence type="ECO:0000256" key="6">
    <source>
        <dbReference type="SAM" id="MobiDB-lite"/>
    </source>
</evidence>
<proteinExistence type="inferred from homology"/>
<evidence type="ECO:0000256" key="4">
    <source>
        <dbReference type="ARBA" id="ARBA00023136"/>
    </source>
</evidence>
<dbReference type="GO" id="GO:0016020">
    <property type="term" value="C:membrane"/>
    <property type="evidence" value="ECO:0007669"/>
    <property type="project" value="UniProtKB-SubCell"/>
</dbReference>
<evidence type="ECO:0000256" key="1">
    <source>
        <dbReference type="ARBA" id="ARBA00004141"/>
    </source>
</evidence>
<feature type="transmembrane region" description="Helical" evidence="7">
    <location>
        <begin position="25"/>
        <end position="47"/>
    </location>
</feature>
<evidence type="ECO:0000313" key="9">
    <source>
        <dbReference type="EMBL" id="KAF2224689.1"/>
    </source>
</evidence>
<dbReference type="PANTHER" id="PTHR33048">
    <property type="entry name" value="PTH11-LIKE INTEGRAL MEMBRANE PROTEIN (AFU_ORTHOLOGUE AFUA_5G11245)"/>
    <property type="match status" value="1"/>
</dbReference>
<dbReference type="InterPro" id="IPR049326">
    <property type="entry name" value="Rhodopsin_dom_fungi"/>
</dbReference>
<evidence type="ECO:0000313" key="10">
    <source>
        <dbReference type="Proteomes" id="UP000799538"/>
    </source>
</evidence>
<evidence type="ECO:0000256" key="3">
    <source>
        <dbReference type="ARBA" id="ARBA00022989"/>
    </source>
</evidence>
<dbReference type="PANTHER" id="PTHR33048:SF96">
    <property type="entry name" value="INTEGRAL MEMBRANE PROTEIN"/>
    <property type="match status" value="1"/>
</dbReference>
<dbReference type="Pfam" id="PF20684">
    <property type="entry name" value="Fung_rhodopsin"/>
    <property type="match status" value="1"/>
</dbReference>
<keyword evidence="3 7" id="KW-1133">Transmembrane helix</keyword>
<feature type="region of interest" description="Disordered" evidence="6">
    <location>
        <begin position="292"/>
        <end position="334"/>
    </location>
</feature>
<dbReference type="EMBL" id="ML992504">
    <property type="protein sequence ID" value="KAF2224689.1"/>
    <property type="molecule type" value="Genomic_DNA"/>
</dbReference>
<comment type="similarity">
    <text evidence="5">Belongs to the SAT4 family.</text>
</comment>
<evidence type="ECO:0000256" key="7">
    <source>
        <dbReference type="SAM" id="Phobius"/>
    </source>
</evidence>
<feature type="transmembrane region" description="Helical" evidence="7">
    <location>
        <begin position="217"/>
        <end position="237"/>
    </location>
</feature>